<reference evidence="2 3" key="1">
    <citation type="submission" date="2019-06" db="EMBL/GenBank/DDBJ databases">
        <title>Genome of new Rhodobacteraceae sp. SM1903.</title>
        <authorList>
            <person name="Ren X."/>
        </authorList>
    </citation>
    <scope>NUCLEOTIDE SEQUENCE [LARGE SCALE GENOMIC DNA]</scope>
    <source>
        <strain evidence="2 3">SM1903</strain>
    </source>
</reference>
<feature type="domain" description="Histidine phosphotransferase ChpT C-terminal" evidence="1">
    <location>
        <begin position="74"/>
        <end position="184"/>
    </location>
</feature>
<dbReference type="GO" id="GO:0016740">
    <property type="term" value="F:transferase activity"/>
    <property type="evidence" value="ECO:0007669"/>
    <property type="project" value="UniProtKB-KW"/>
</dbReference>
<evidence type="ECO:0000313" key="3">
    <source>
        <dbReference type="Proteomes" id="UP000314011"/>
    </source>
</evidence>
<dbReference type="EMBL" id="VFFF01000001">
    <property type="protein sequence ID" value="TNY32232.1"/>
    <property type="molecule type" value="Genomic_DNA"/>
</dbReference>
<name>A0A5C5GBR6_9RHOB</name>
<dbReference type="RefSeq" id="WP_140192912.1">
    <property type="nucleotide sequence ID" value="NZ_CP065915.1"/>
</dbReference>
<dbReference type="InterPro" id="IPR018762">
    <property type="entry name" value="ChpT_C"/>
</dbReference>
<dbReference type="Gene3D" id="1.10.287.130">
    <property type="match status" value="1"/>
</dbReference>
<comment type="caution">
    <text evidence="2">The sequence shown here is derived from an EMBL/GenBank/DDBJ whole genome shotgun (WGS) entry which is preliminary data.</text>
</comment>
<organism evidence="2 3">
    <name type="scientific">Pelagovum pacificum</name>
    <dbReference type="NCBI Taxonomy" id="2588711"/>
    <lineage>
        <taxon>Bacteria</taxon>
        <taxon>Pseudomonadati</taxon>
        <taxon>Pseudomonadota</taxon>
        <taxon>Alphaproteobacteria</taxon>
        <taxon>Rhodobacterales</taxon>
        <taxon>Paracoccaceae</taxon>
        <taxon>Pelagovum</taxon>
    </lineage>
</organism>
<gene>
    <name evidence="2" type="ORF">FHY64_02745</name>
</gene>
<evidence type="ECO:0000313" key="2">
    <source>
        <dbReference type="EMBL" id="TNY32232.1"/>
    </source>
</evidence>
<accession>A0A5C5GBR6</accession>
<keyword evidence="2" id="KW-0808">Transferase</keyword>
<dbReference type="Proteomes" id="UP000314011">
    <property type="component" value="Unassembled WGS sequence"/>
</dbReference>
<dbReference type="OrthoDB" id="9803702at2"/>
<dbReference type="AlphaFoldDB" id="A0A5C5GBR6"/>
<dbReference type="InterPro" id="IPR036890">
    <property type="entry name" value="HATPase_C_sf"/>
</dbReference>
<keyword evidence="3" id="KW-1185">Reference proteome</keyword>
<dbReference type="Pfam" id="PF10090">
    <property type="entry name" value="HPTransfase"/>
    <property type="match status" value="1"/>
</dbReference>
<evidence type="ECO:0000259" key="1">
    <source>
        <dbReference type="Pfam" id="PF10090"/>
    </source>
</evidence>
<dbReference type="Gene3D" id="3.30.565.10">
    <property type="entry name" value="Histidine kinase-like ATPase, C-terminal domain"/>
    <property type="match status" value="1"/>
</dbReference>
<proteinExistence type="predicted"/>
<protein>
    <submittedName>
        <fullName evidence="2">Histidine phosphotransferase</fullName>
    </submittedName>
</protein>
<sequence length="195" mass="20598">MITSNPAELIASRICHDVINPMSAISNGLELLSMMHDNSPELDLVSESALAATARLRFLRLAFGAASPAPVPNREVTDILSGMARTGFVKVDWAAPEGASRDLVACAFLGLLCIETVLGKSGRVTVSEWQGRWTLAGAGAPTRVDPSLWSLLDGTPATCGLKPAEIQFLVLPRALSALGRTPTVDWTDGAPTISF</sequence>